<organism evidence="1 2">
    <name type="scientific">Granulicella aggregans</name>
    <dbReference type="NCBI Taxonomy" id="474949"/>
    <lineage>
        <taxon>Bacteria</taxon>
        <taxon>Pseudomonadati</taxon>
        <taxon>Acidobacteriota</taxon>
        <taxon>Terriglobia</taxon>
        <taxon>Terriglobales</taxon>
        <taxon>Acidobacteriaceae</taxon>
        <taxon>Granulicella</taxon>
    </lineage>
</organism>
<name>A0A7W8E4M1_9BACT</name>
<keyword evidence="2" id="KW-1185">Reference proteome</keyword>
<evidence type="ECO:0000313" key="1">
    <source>
        <dbReference type="EMBL" id="MBB5057290.1"/>
    </source>
</evidence>
<dbReference type="Proteomes" id="UP000540989">
    <property type="component" value="Unassembled WGS sequence"/>
</dbReference>
<gene>
    <name evidence="1" type="ORF">HDF16_001975</name>
</gene>
<sequence length="74" mass="8590">MTRRWQWLLPWLSIGESDKIHPYVDYGPAKGLVNASATIVPIAQAVIGIREDSLRRLPLDPLLVNYRFHGHRWQ</sequence>
<accession>A0A7W8E4M1</accession>
<proteinExistence type="predicted"/>
<dbReference type="EMBL" id="JACHIP010000002">
    <property type="protein sequence ID" value="MBB5057290.1"/>
    <property type="molecule type" value="Genomic_DNA"/>
</dbReference>
<protein>
    <submittedName>
        <fullName evidence="1">Uncharacterized protein</fullName>
    </submittedName>
</protein>
<reference evidence="1 2" key="1">
    <citation type="submission" date="2020-08" db="EMBL/GenBank/DDBJ databases">
        <title>Genomic Encyclopedia of Type Strains, Phase IV (KMG-V): Genome sequencing to study the core and pangenomes of soil and plant-associated prokaryotes.</title>
        <authorList>
            <person name="Whitman W."/>
        </authorList>
    </citation>
    <scope>NUCLEOTIDE SEQUENCE [LARGE SCALE GENOMIC DNA]</scope>
    <source>
        <strain evidence="1 2">M8UP14</strain>
    </source>
</reference>
<evidence type="ECO:0000313" key="2">
    <source>
        <dbReference type="Proteomes" id="UP000540989"/>
    </source>
</evidence>
<comment type="caution">
    <text evidence="1">The sequence shown here is derived from an EMBL/GenBank/DDBJ whole genome shotgun (WGS) entry which is preliminary data.</text>
</comment>
<dbReference type="AlphaFoldDB" id="A0A7W8E4M1"/>